<evidence type="ECO:0000313" key="5">
    <source>
        <dbReference type="RefSeq" id="XP_013081938.1"/>
    </source>
</evidence>
<dbReference type="KEGG" id="bgt:106067314"/>
<reference evidence="5" key="2">
    <citation type="submission" date="2025-04" db="UniProtKB">
        <authorList>
            <consortium name="RefSeq"/>
        </authorList>
    </citation>
    <scope>IDENTIFICATION</scope>
</reference>
<feature type="region of interest" description="Disordered" evidence="1">
    <location>
        <begin position="45"/>
        <end position="67"/>
    </location>
</feature>
<gene>
    <name evidence="2" type="primary">106067314</name>
    <name evidence="5" type="synonym">LOC106067314</name>
</gene>
<dbReference type="Proteomes" id="UP001165740">
    <property type="component" value="Chromosome 8"/>
</dbReference>
<keyword evidence="4" id="KW-1185">Reference proteome</keyword>
<protein>
    <submittedName>
        <fullName evidence="5">Uncharacterized protein LOC106067314</fullName>
    </submittedName>
</protein>
<dbReference type="OrthoDB" id="6154609at2759"/>
<evidence type="ECO:0000256" key="1">
    <source>
        <dbReference type="SAM" id="MobiDB-lite"/>
    </source>
</evidence>
<dbReference type="RefSeq" id="XP_013081938.1">
    <property type="nucleotide sequence ID" value="XM_013226484.2"/>
</dbReference>
<name>A0A2C9KRK1_BIOGL</name>
<dbReference type="Proteomes" id="UP000076420">
    <property type="component" value="Unassembled WGS sequence"/>
</dbReference>
<sequence>MSSKRKKAAALHGCLDLQDGIKPGLSQTFRSLNITNKPLKKTLHCKRRSSDTDRESPAVRRKPRCKSLGPPKCAQQFYLSPLAHSSTYLSYGSTSDKPCELPYKKPDPYRELHNEVMTVLRKTLQKQASSLPSYKLDLPEDLEALNTCFESTLTGKEGLESAKGECQYDEEEDEEEDGIPQAVRATLPHQEPTTSAEILKALHLQHMEKMVRGVSPSKLVTHLNTTGYLNHQYDLHMRTSLDQQNLKSGMKKGVERLYSILPTYTI</sequence>
<proteinExistence type="predicted"/>
<dbReference type="VEuPathDB" id="VectorBase:BGLB022699"/>
<dbReference type="AlphaFoldDB" id="A0A2C9KRK1"/>
<reference evidence="2" key="1">
    <citation type="submission" date="2020-05" db="UniProtKB">
        <authorList>
            <consortium name="EnsemblMetazoa"/>
        </authorList>
    </citation>
    <scope>IDENTIFICATION</scope>
    <source>
        <strain evidence="2">BB02</strain>
    </source>
</reference>
<evidence type="ECO:0000313" key="2">
    <source>
        <dbReference type="EnsemblMetazoa" id="BGLB022699-PA"/>
    </source>
</evidence>
<evidence type="ECO:0000313" key="3">
    <source>
        <dbReference type="Proteomes" id="UP000076420"/>
    </source>
</evidence>
<dbReference type="GeneID" id="106067314"/>
<feature type="compositionally biased region" description="Basic and acidic residues" evidence="1">
    <location>
        <begin position="48"/>
        <end position="58"/>
    </location>
</feature>
<accession>A0A2C9KRK1</accession>
<dbReference type="EnsemblMetazoa" id="BGLB022699-RA">
    <property type="protein sequence ID" value="BGLB022699-PA"/>
    <property type="gene ID" value="BGLB022699"/>
</dbReference>
<evidence type="ECO:0000313" key="4">
    <source>
        <dbReference type="Proteomes" id="UP001165740"/>
    </source>
</evidence>
<organism evidence="2 3">
    <name type="scientific">Biomphalaria glabrata</name>
    <name type="common">Bloodfluke planorb</name>
    <name type="synonym">Freshwater snail</name>
    <dbReference type="NCBI Taxonomy" id="6526"/>
    <lineage>
        <taxon>Eukaryota</taxon>
        <taxon>Metazoa</taxon>
        <taxon>Spiralia</taxon>
        <taxon>Lophotrochozoa</taxon>
        <taxon>Mollusca</taxon>
        <taxon>Gastropoda</taxon>
        <taxon>Heterobranchia</taxon>
        <taxon>Euthyneura</taxon>
        <taxon>Panpulmonata</taxon>
        <taxon>Hygrophila</taxon>
        <taxon>Lymnaeoidea</taxon>
        <taxon>Planorbidae</taxon>
        <taxon>Biomphalaria</taxon>
    </lineage>
</organism>
<dbReference type="VEuPathDB" id="VectorBase:BGLAX_051361"/>